<protein>
    <recommendedName>
        <fullName evidence="3">Integrase</fullName>
    </recommendedName>
</protein>
<evidence type="ECO:0000313" key="2">
    <source>
        <dbReference type="Proteomes" id="UP001225356"/>
    </source>
</evidence>
<dbReference type="Proteomes" id="UP001225356">
    <property type="component" value="Unassembled WGS sequence"/>
</dbReference>
<dbReference type="EMBL" id="JAUSQU010000001">
    <property type="protein sequence ID" value="MDP9846999.1"/>
    <property type="molecule type" value="Genomic_DNA"/>
</dbReference>
<keyword evidence="2" id="KW-1185">Reference proteome</keyword>
<comment type="caution">
    <text evidence="1">The sequence shown here is derived from an EMBL/GenBank/DDBJ whole genome shotgun (WGS) entry which is preliminary data.</text>
</comment>
<reference evidence="1 2" key="1">
    <citation type="submission" date="2023-07" db="EMBL/GenBank/DDBJ databases">
        <title>Sequencing the genomes of 1000 actinobacteria strains.</title>
        <authorList>
            <person name="Klenk H.-P."/>
        </authorList>
    </citation>
    <scope>NUCLEOTIDE SEQUENCE [LARGE SCALE GENOMIC DNA]</scope>
    <source>
        <strain evidence="1 2">DSM 46740</strain>
    </source>
</reference>
<sequence length="53" mass="5808">MGHSSTKAAMIYLHTVKDRDRAITDALGEIIRKGLKSKEGDGDDLPLVEVKIN</sequence>
<gene>
    <name evidence="1" type="ORF">J2853_006210</name>
</gene>
<evidence type="ECO:0000313" key="1">
    <source>
        <dbReference type="EMBL" id="MDP9846999.1"/>
    </source>
</evidence>
<organism evidence="1 2">
    <name type="scientific">Streptosporangium lutulentum</name>
    <dbReference type="NCBI Taxonomy" id="1461250"/>
    <lineage>
        <taxon>Bacteria</taxon>
        <taxon>Bacillati</taxon>
        <taxon>Actinomycetota</taxon>
        <taxon>Actinomycetes</taxon>
        <taxon>Streptosporangiales</taxon>
        <taxon>Streptosporangiaceae</taxon>
        <taxon>Streptosporangium</taxon>
    </lineage>
</organism>
<evidence type="ECO:0008006" key="3">
    <source>
        <dbReference type="Google" id="ProtNLM"/>
    </source>
</evidence>
<dbReference type="RefSeq" id="WP_386378411.1">
    <property type="nucleotide sequence ID" value="NZ_JBHUCL010000100.1"/>
</dbReference>
<accession>A0ABT9QM57</accession>
<name>A0ABT9QM57_9ACTN</name>
<proteinExistence type="predicted"/>